<dbReference type="PANTHER" id="PTHR43169">
    <property type="entry name" value="EXSB FAMILY PROTEIN"/>
    <property type="match status" value="1"/>
</dbReference>
<sequence length="350" mass="39488">MTAAIQRCTQCILSANFPKIKFDEQGVCNYCRKEDKDSYQNDQFIAEARQRIETLFSERPRNSEYDAIVCYSGGKDSTYTLQLAVEKYGLKVLAFTLDNGFISRVAFKNINKVVDALNVDHWVFRPGRNNFNAITRASITQAVYPKHSLARISAGCNSCISIVNTTALKLALEKNIPFILAGFTLGQIPINGIIYKNHYQFLAESRQQSTDKLRQAAGSSVDEYLGLSESLLQRTDNYPHNVNILCVEDLNEQQIKDAIAPLGWVAPKDVDGCSSNCRLNTFNNYAHESIFGFNPYEMELSHLIRKGLMTRSEALDKIAERPEGQIIPLMNELSITEDDLLQAREKYADK</sequence>
<dbReference type="AlphaFoldDB" id="A0A0C5VT97"/>
<gene>
    <name evidence="1" type="ORF">YC6258_04516</name>
</gene>
<dbReference type="PANTHER" id="PTHR43169:SF2">
    <property type="entry name" value="NAD_GMP SYNTHASE DOMAIN-CONTAINING PROTEIN"/>
    <property type="match status" value="1"/>
</dbReference>
<keyword evidence="2" id="KW-1185">Reference proteome</keyword>
<dbReference type="STRING" id="1445510.YC6258_04516"/>
<reference evidence="1 2" key="1">
    <citation type="submission" date="2014-01" db="EMBL/GenBank/DDBJ databases">
        <title>Full genme sequencing of cellulolytic bacterium Gynuella sunshinyii YC6258T gen. nov., sp. nov.</title>
        <authorList>
            <person name="Khan H."/>
            <person name="Chung E.J."/>
            <person name="Chung Y.R."/>
        </authorList>
    </citation>
    <scope>NUCLEOTIDE SEQUENCE [LARGE SCALE GENOMIC DNA]</scope>
    <source>
        <strain evidence="1 2">YC6258</strain>
    </source>
</reference>
<organism evidence="1 2">
    <name type="scientific">Gynuella sunshinyii YC6258</name>
    <dbReference type="NCBI Taxonomy" id="1445510"/>
    <lineage>
        <taxon>Bacteria</taxon>
        <taxon>Pseudomonadati</taxon>
        <taxon>Pseudomonadota</taxon>
        <taxon>Gammaproteobacteria</taxon>
        <taxon>Oceanospirillales</taxon>
        <taxon>Saccharospirillaceae</taxon>
        <taxon>Gynuella</taxon>
    </lineage>
</organism>
<dbReference type="InterPro" id="IPR014729">
    <property type="entry name" value="Rossmann-like_a/b/a_fold"/>
</dbReference>
<dbReference type="HOGENOM" id="CLU_056004_0_0_6"/>
<dbReference type="Gene3D" id="3.40.50.620">
    <property type="entry name" value="HUPs"/>
    <property type="match status" value="1"/>
</dbReference>
<name>A0A0C5VT97_9GAMM</name>
<dbReference type="OrthoDB" id="9765475at2"/>
<dbReference type="SUPFAM" id="SSF52402">
    <property type="entry name" value="Adenine nucleotide alpha hydrolases-like"/>
    <property type="match status" value="1"/>
</dbReference>
<accession>A0A0C5VT97</accession>
<proteinExistence type="predicted"/>
<dbReference type="EMBL" id="CP007142">
    <property type="protein sequence ID" value="AJQ96548.1"/>
    <property type="molecule type" value="Genomic_DNA"/>
</dbReference>
<dbReference type="KEGG" id="gsn:YC6258_04516"/>
<evidence type="ECO:0000313" key="2">
    <source>
        <dbReference type="Proteomes" id="UP000032266"/>
    </source>
</evidence>
<protein>
    <submittedName>
        <fullName evidence="1">ATP-utilizing enzyme of the PP-loop superfamily</fullName>
    </submittedName>
</protein>
<dbReference type="RefSeq" id="WP_044618538.1">
    <property type="nucleotide sequence ID" value="NZ_CP007142.1"/>
</dbReference>
<dbReference type="Proteomes" id="UP000032266">
    <property type="component" value="Chromosome"/>
</dbReference>
<evidence type="ECO:0000313" key="1">
    <source>
        <dbReference type="EMBL" id="AJQ96548.1"/>
    </source>
</evidence>
<dbReference type="InterPro" id="IPR052188">
    <property type="entry name" value="Ni-pincer_cofactor_biosynth"/>
</dbReference>